<dbReference type="Pfam" id="PF08246">
    <property type="entry name" value="Inhibitor_I29"/>
    <property type="match status" value="1"/>
</dbReference>
<keyword evidence="3" id="KW-0732">Signal</keyword>
<comment type="caution">
    <text evidence="6">The sequence shown here is derived from an EMBL/GenBank/DDBJ whole genome shotgun (WGS) entry which is preliminary data.</text>
</comment>
<dbReference type="AlphaFoldDB" id="A0A8S1J4N3"/>
<evidence type="ECO:0000259" key="5">
    <source>
        <dbReference type="SMART" id="SM00848"/>
    </source>
</evidence>
<dbReference type="InterPro" id="IPR013128">
    <property type="entry name" value="Peptidase_C1A"/>
</dbReference>
<dbReference type="PROSITE" id="PS00639">
    <property type="entry name" value="THIOL_PROTEASE_HIS"/>
    <property type="match status" value="1"/>
</dbReference>
<evidence type="ECO:0000256" key="2">
    <source>
        <dbReference type="ARBA" id="ARBA00023157"/>
    </source>
</evidence>
<feature type="domain" description="Peptidase C1A papain C-terminal" evidence="4">
    <location>
        <begin position="359"/>
        <end position="575"/>
    </location>
</feature>
<dbReference type="SMART" id="SM00645">
    <property type="entry name" value="Pept_C1"/>
    <property type="match status" value="1"/>
</dbReference>
<protein>
    <submittedName>
        <fullName evidence="6">Uncharacterized protein</fullName>
    </submittedName>
</protein>
<dbReference type="Proteomes" id="UP000708148">
    <property type="component" value="Unassembled WGS sequence"/>
</dbReference>
<dbReference type="PRINTS" id="PR00705">
    <property type="entry name" value="PAPAIN"/>
</dbReference>
<dbReference type="InterPro" id="IPR013201">
    <property type="entry name" value="Prot_inhib_I29"/>
</dbReference>
<dbReference type="CDD" id="cd02248">
    <property type="entry name" value="Peptidase_C1A"/>
    <property type="match status" value="1"/>
</dbReference>
<dbReference type="InterPro" id="IPR000668">
    <property type="entry name" value="Peptidase_C1A_C"/>
</dbReference>
<feature type="chain" id="PRO_5035857921" evidence="3">
    <location>
        <begin position="28"/>
        <end position="587"/>
    </location>
</feature>
<feature type="signal peptide" evidence="3">
    <location>
        <begin position="1"/>
        <end position="27"/>
    </location>
</feature>
<dbReference type="PANTHER" id="PTHR12411">
    <property type="entry name" value="CYSTEINE PROTEASE FAMILY C1-RELATED"/>
    <property type="match status" value="1"/>
</dbReference>
<accession>A0A8S1J4N3</accession>
<evidence type="ECO:0000313" key="6">
    <source>
        <dbReference type="EMBL" id="CAD7702083.1"/>
    </source>
</evidence>
<dbReference type="SUPFAM" id="SSF54001">
    <property type="entry name" value="Cysteine proteinases"/>
    <property type="match status" value="1"/>
</dbReference>
<dbReference type="Pfam" id="PF00112">
    <property type="entry name" value="Peptidase_C1"/>
    <property type="match status" value="1"/>
</dbReference>
<dbReference type="SMART" id="SM00848">
    <property type="entry name" value="Inhibitor_I29"/>
    <property type="match status" value="1"/>
</dbReference>
<dbReference type="InterPro" id="IPR025660">
    <property type="entry name" value="Pept_his_AS"/>
</dbReference>
<dbReference type="GO" id="GO:0008234">
    <property type="term" value="F:cysteine-type peptidase activity"/>
    <property type="evidence" value="ECO:0007669"/>
    <property type="project" value="InterPro"/>
</dbReference>
<evidence type="ECO:0000259" key="4">
    <source>
        <dbReference type="SMART" id="SM00645"/>
    </source>
</evidence>
<dbReference type="Gene3D" id="3.90.70.10">
    <property type="entry name" value="Cysteine proteinases"/>
    <property type="match status" value="1"/>
</dbReference>
<comment type="similarity">
    <text evidence="1">Belongs to the peptidase C1 family.</text>
</comment>
<name>A0A8S1J4N3_9CHLO</name>
<feature type="domain" description="Cathepsin propeptide inhibitor" evidence="5">
    <location>
        <begin position="262"/>
        <end position="319"/>
    </location>
</feature>
<keyword evidence="2" id="KW-1015">Disulfide bond</keyword>
<sequence>MESTRRRRDGADLLALFLACLMPLCFAAPEMPFERVPAMGDPDALIGVPSPPELPCAYEAEYTFTLPYTASLQSTPVSYPVHMWYECTTGSLRMDTYNGTDKSISVKGVVQYEVVPRIDELVCLEWDADSGEGDDLLGNNALPDPSNWSYAGDAFVDGKTATQWVYRESLMEKDETYRFYFDVATGEPIRLAMMGTDYFSGAHYDEYIVKFMSFKTGISDPSVFAVPELCDYGKAVHVEGETAVYMNMRALIPRVHAGDAEYDSFSGKYGRFHSSPSEYRMRLDHYRSNKQFIDEWNNRTDVSHKVEVNRFADWTDAEFRATKMGLLTAGKGAYGDLSPLKESRMLAPVYEMGGAISDLPEEVDWQHTGADTAVKDQATCGSCWAFAASSAMSAAYYLKTGTQYSFSEQQLVDCAWDEGNYACDGGWAETAIDYVANAGGILLEDEYQYKGQDGFCNADKSEVAARFSGYTAVPYRNISATKDALYRKGPMAVAIDANHPGFRFYSSGIFTNPECMFEEEDLDHAVTLVGYGKDPEGKEYWKIRNSWSRYWGDDGYVKISMEYDCGVTTRPVSAVVEDYEPGSQATV</sequence>
<evidence type="ECO:0000256" key="1">
    <source>
        <dbReference type="ARBA" id="ARBA00008455"/>
    </source>
</evidence>
<keyword evidence="7" id="KW-1185">Reference proteome</keyword>
<proteinExistence type="inferred from homology"/>
<dbReference type="InterPro" id="IPR039417">
    <property type="entry name" value="Peptidase_C1A_papain-like"/>
</dbReference>
<reference evidence="6" key="1">
    <citation type="submission" date="2020-12" db="EMBL/GenBank/DDBJ databases">
        <authorList>
            <person name="Iha C."/>
        </authorList>
    </citation>
    <scope>NUCLEOTIDE SEQUENCE</scope>
</reference>
<dbReference type="PROSITE" id="PS00139">
    <property type="entry name" value="THIOL_PROTEASE_CYS"/>
    <property type="match status" value="1"/>
</dbReference>
<dbReference type="GO" id="GO:0006508">
    <property type="term" value="P:proteolysis"/>
    <property type="evidence" value="ECO:0007669"/>
    <property type="project" value="InterPro"/>
</dbReference>
<dbReference type="InterPro" id="IPR038765">
    <property type="entry name" value="Papain-like_cys_pep_sf"/>
</dbReference>
<gene>
    <name evidence="6" type="ORF">OSTQU699_LOCUS7440</name>
</gene>
<dbReference type="OrthoDB" id="10253408at2759"/>
<dbReference type="EMBL" id="CAJHUC010001704">
    <property type="protein sequence ID" value="CAD7702083.1"/>
    <property type="molecule type" value="Genomic_DNA"/>
</dbReference>
<dbReference type="InterPro" id="IPR000169">
    <property type="entry name" value="Pept_cys_AS"/>
</dbReference>
<organism evidence="6 7">
    <name type="scientific">Ostreobium quekettii</name>
    <dbReference type="NCBI Taxonomy" id="121088"/>
    <lineage>
        <taxon>Eukaryota</taxon>
        <taxon>Viridiplantae</taxon>
        <taxon>Chlorophyta</taxon>
        <taxon>core chlorophytes</taxon>
        <taxon>Ulvophyceae</taxon>
        <taxon>TCBD clade</taxon>
        <taxon>Bryopsidales</taxon>
        <taxon>Ostreobineae</taxon>
        <taxon>Ostreobiaceae</taxon>
        <taxon>Ostreobium</taxon>
    </lineage>
</organism>
<dbReference type="FunFam" id="3.90.70.10:FF:000332">
    <property type="entry name" value="Cathepsin L1"/>
    <property type="match status" value="1"/>
</dbReference>
<evidence type="ECO:0000256" key="3">
    <source>
        <dbReference type="SAM" id="SignalP"/>
    </source>
</evidence>
<evidence type="ECO:0000313" key="7">
    <source>
        <dbReference type="Proteomes" id="UP000708148"/>
    </source>
</evidence>